<reference evidence="1 2" key="1">
    <citation type="submission" date="2018-05" db="EMBL/GenBank/DDBJ databases">
        <title>Complete Genome Sequence of Deinococcus sp. strain 17bor-2.</title>
        <authorList>
            <person name="Srinivasan S."/>
        </authorList>
    </citation>
    <scope>NUCLEOTIDE SEQUENCE [LARGE SCALE GENOMIC DNA]</scope>
    <source>
        <strain evidence="1 2">17bor-2</strain>
    </source>
</reference>
<sequence>MTRSSASIKIPSWVRKLEAIPAEAAQTALTDARSFLQAEMKKNLSKGGPNGLRVRTGRLIRSVRTYLKKTPQGGELSLGMAFYGWVHDRGVVIEAKTPLGLRFRIPGVGWRRAIRVVLPERRFARDALDATRKVYPQYLAQALKAAAR</sequence>
<proteinExistence type="predicted"/>
<dbReference type="Proteomes" id="UP000245368">
    <property type="component" value="Chromosome"/>
</dbReference>
<dbReference type="RefSeq" id="WP_109825065.1">
    <property type="nucleotide sequence ID" value="NZ_CP029494.1"/>
</dbReference>
<evidence type="ECO:0000313" key="2">
    <source>
        <dbReference type="Proteomes" id="UP000245368"/>
    </source>
</evidence>
<evidence type="ECO:0000313" key="1">
    <source>
        <dbReference type="EMBL" id="AWN22210.1"/>
    </source>
</evidence>
<accession>A0A2Z3JFS1</accession>
<organism evidence="1 2">
    <name type="scientific">Deinococcus irradiatisoli</name>
    <dbReference type="NCBI Taxonomy" id="2202254"/>
    <lineage>
        <taxon>Bacteria</taxon>
        <taxon>Thermotogati</taxon>
        <taxon>Deinococcota</taxon>
        <taxon>Deinococci</taxon>
        <taxon>Deinococcales</taxon>
        <taxon>Deinococcaceae</taxon>
        <taxon>Deinococcus</taxon>
    </lineage>
</organism>
<gene>
    <name evidence="1" type="ORF">DKM44_02305</name>
</gene>
<dbReference type="EMBL" id="CP029494">
    <property type="protein sequence ID" value="AWN22210.1"/>
    <property type="molecule type" value="Genomic_DNA"/>
</dbReference>
<dbReference type="AlphaFoldDB" id="A0A2Z3JFS1"/>
<name>A0A2Z3JFS1_9DEIO</name>
<dbReference type="OrthoDB" id="67881at2"/>
<dbReference type="KEGG" id="dez:DKM44_02305"/>
<protein>
    <submittedName>
        <fullName evidence="1">Uncharacterized protein</fullName>
    </submittedName>
</protein>
<keyword evidence="2" id="KW-1185">Reference proteome</keyword>